<dbReference type="InterPro" id="IPR019775">
    <property type="entry name" value="WD40_repeat_CS"/>
</dbReference>
<keyword evidence="4" id="KW-0677">Repeat</keyword>
<evidence type="ECO:0000313" key="10">
    <source>
        <dbReference type="EMBL" id="KAF2222110.1"/>
    </source>
</evidence>
<dbReference type="Proteomes" id="UP000799538">
    <property type="component" value="Unassembled WGS sequence"/>
</dbReference>
<evidence type="ECO:0000256" key="1">
    <source>
        <dbReference type="ARBA" id="ARBA00022517"/>
    </source>
</evidence>
<keyword evidence="11" id="KW-1185">Reference proteome</keyword>
<evidence type="ECO:0000256" key="7">
    <source>
        <dbReference type="PROSITE-ProRule" id="PRU00221"/>
    </source>
</evidence>
<keyword evidence="3 7" id="KW-0853">WD repeat</keyword>
<dbReference type="EMBL" id="ML992509">
    <property type="protein sequence ID" value="KAF2222110.1"/>
    <property type="molecule type" value="Genomic_DNA"/>
</dbReference>
<dbReference type="InterPro" id="IPR015943">
    <property type="entry name" value="WD40/YVTN_repeat-like_dom_sf"/>
</dbReference>
<dbReference type="GO" id="GO:0043021">
    <property type="term" value="F:ribonucleoprotein complex binding"/>
    <property type="evidence" value="ECO:0007669"/>
    <property type="project" value="UniProtKB-UniRule"/>
</dbReference>
<dbReference type="PROSITE" id="PS00678">
    <property type="entry name" value="WD_REPEATS_1"/>
    <property type="match status" value="2"/>
</dbReference>
<evidence type="ECO:0000256" key="3">
    <source>
        <dbReference type="ARBA" id="ARBA00022574"/>
    </source>
</evidence>
<feature type="repeat" description="WD" evidence="7">
    <location>
        <begin position="369"/>
        <end position="405"/>
    </location>
</feature>
<organism evidence="10 11">
    <name type="scientific">Elsinoe ampelina</name>
    <dbReference type="NCBI Taxonomy" id="302913"/>
    <lineage>
        <taxon>Eukaryota</taxon>
        <taxon>Fungi</taxon>
        <taxon>Dikarya</taxon>
        <taxon>Ascomycota</taxon>
        <taxon>Pezizomycotina</taxon>
        <taxon>Dothideomycetes</taxon>
        <taxon>Dothideomycetidae</taxon>
        <taxon>Myriangiales</taxon>
        <taxon>Elsinoaceae</taxon>
        <taxon>Elsinoe</taxon>
    </lineage>
</organism>
<dbReference type="PROSITE" id="PS50294">
    <property type="entry name" value="WD_REPEATS_REGION"/>
    <property type="match status" value="2"/>
</dbReference>
<dbReference type="GO" id="GO:0000463">
    <property type="term" value="P:maturation of LSU-rRNA from tricistronic rRNA transcript (SSU-rRNA, 5.8S rRNA, LSU-rRNA)"/>
    <property type="evidence" value="ECO:0007669"/>
    <property type="project" value="UniProtKB-UniRule"/>
</dbReference>
<evidence type="ECO:0000256" key="6">
    <source>
        <dbReference type="HAMAP-Rule" id="MF_03029"/>
    </source>
</evidence>
<comment type="similarity">
    <text evidence="6">Belongs to the WD repeat WDR12/YTM1 family.</text>
</comment>
<dbReference type="GO" id="GO:0030687">
    <property type="term" value="C:preribosome, large subunit precursor"/>
    <property type="evidence" value="ECO:0007669"/>
    <property type="project" value="UniProtKB-UniRule"/>
</dbReference>
<dbReference type="OrthoDB" id="10251381at2759"/>
<proteinExistence type="inferred from homology"/>
<dbReference type="Pfam" id="PF08154">
    <property type="entry name" value="NLE"/>
    <property type="match status" value="1"/>
</dbReference>
<accession>A0A6A6G9R0</accession>
<keyword evidence="2 6" id="KW-0698">rRNA processing</keyword>
<evidence type="ECO:0000256" key="8">
    <source>
        <dbReference type="SAM" id="MobiDB-lite"/>
    </source>
</evidence>
<feature type="repeat" description="WD" evidence="7">
    <location>
        <begin position="210"/>
        <end position="242"/>
    </location>
</feature>
<evidence type="ECO:0000313" key="11">
    <source>
        <dbReference type="Proteomes" id="UP000799538"/>
    </source>
</evidence>
<feature type="repeat" description="WD" evidence="7">
    <location>
        <begin position="167"/>
        <end position="201"/>
    </location>
</feature>
<keyword evidence="5 6" id="KW-0539">Nucleus</keyword>
<evidence type="ECO:0000256" key="5">
    <source>
        <dbReference type="ARBA" id="ARBA00023242"/>
    </source>
</evidence>
<dbReference type="AlphaFoldDB" id="A0A6A6G9R0"/>
<feature type="repeat" description="WD" evidence="7">
    <location>
        <begin position="282"/>
        <end position="324"/>
    </location>
</feature>
<dbReference type="PROSITE" id="PS50082">
    <property type="entry name" value="WD_REPEATS_2"/>
    <property type="match status" value="4"/>
</dbReference>
<dbReference type="GO" id="GO:0070545">
    <property type="term" value="C:PeBoW complex"/>
    <property type="evidence" value="ECO:0007669"/>
    <property type="project" value="TreeGrafter"/>
</dbReference>
<feature type="region of interest" description="Disordered" evidence="8">
    <location>
        <begin position="244"/>
        <end position="284"/>
    </location>
</feature>
<dbReference type="PANTHER" id="PTHR19855">
    <property type="entry name" value="WD40 REPEAT PROTEIN 12, 37"/>
    <property type="match status" value="1"/>
</dbReference>
<dbReference type="GO" id="GO:0000466">
    <property type="term" value="P:maturation of 5.8S rRNA from tricistronic rRNA transcript (SSU-rRNA, 5.8S rRNA, LSU-rRNA)"/>
    <property type="evidence" value="ECO:0007669"/>
    <property type="project" value="UniProtKB-UniRule"/>
</dbReference>
<dbReference type="InterPro" id="IPR001680">
    <property type="entry name" value="WD40_rpt"/>
</dbReference>
<keyword evidence="1 6" id="KW-0690">Ribosome biogenesis</keyword>
<evidence type="ECO:0000256" key="4">
    <source>
        <dbReference type="ARBA" id="ARBA00022737"/>
    </source>
</evidence>
<dbReference type="SMART" id="SM00320">
    <property type="entry name" value="WD40"/>
    <property type="match status" value="6"/>
</dbReference>
<gene>
    <name evidence="6" type="primary">YTM1</name>
    <name evidence="10" type="ORF">BDZ85DRAFT_239212</name>
</gene>
<dbReference type="PRINTS" id="PR00320">
    <property type="entry name" value="GPROTEINBRPT"/>
</dbReference>
<dbReference type="GO" id="GO:0005654">
    <property type="term" value="C:nucleoplasm"/>
    <property type="evidence" value="ECO:0007669"/>
    <property type="project" value="UniProtKB-SubCell"/>
</dbReference>
<dbReference type="Gene3D" id="2.130.10.10">
    <property type="entry name" value="YVTN repeat-like/Quinoprotein amine dehydrogenase"/>
    <property type="match status" value="1"/>
</dbReference>
<dbReference type="Pfam" id="PF00400">
    <property type="entry name" value="WD40"/>
    <property type="match status" value="4"/>
</dbReference>
<comment type="function">
    <text evidence="6">Component of the NOP7 complex, which is required for maturation of the 25S and 5.8S ribosomal RNAs and formation of the 60S ribosome.</text>
</comment>
<reference evidence="11" key="1">
    <citation type="journal article" date="2020" name="Stud. Mycol.">
        <title>101 Dothideomycetes genomes: A test case for predicting lifestyles and emergence of pathogens.</title>
        <authorList>
            <person name="Haridas S."/>
            <person name="Albert R."/>
            <person name="Binder M."/>
            <person name="Bloem J."/>
            <person name="LaButti K."/>
            <person name="Salamov A."/>
            <person name="Andreopoulos B."/>
            <person name="Baker S."/>
            <person name="Barry K."/>
            <person name="Bills G."/>
            <person name="Bluhm B."/>
            <person name="Cannon C."/>
            <person name="Castanera R."/>
            <person name="Culley D."/>
            <person name="Daum C."/>
            <person name="Ezra D."/>
            <person name="Gonzalez J."/>
            <person name="Henrissat B."/>
            <person name="Kuo A."/>
            <person name="Liang C."/>
            <person name="Lipzen A."/>
            <person name="Lutzoni F."/>
            <person name="Magnuson J."/>
            <person name="Mondo S."/>
            <person name="Nolan M."/>
            <person name="Ohm R."/>
            <person name="Pangilinan J."/>
            <person name="Park H.-J."/>
            <person name="Ramirez L."/>
            <person name="Alfaro M."/>
            <person name="Sun H."/>
            <person name="Tritt A."/>
            <person name="Yoshinaga Y."/>
            <person name="Zwiers L.-H."/>
            <person name="Turgeon B."/>
            <person name="Goodwin S."/>
            <person name="Spatafora J."/>
            <person name="Crous P."/>
            <person name="Grigoriev I."/>
        </authorList>
    </citation>
    <scope>NUCLEOTIDE SEQUENCE [LARGE SCALE GENOMIC DNA]</scope>
    <source>
        <strain evidence="11">CECT 20119</strain>
    </source>
</reference>
<evidence type="ECO:0000256" key="2">
    <source>
        <dbReference type="ARBA" id="ARBA00022552"/>
    </source>
</evidence>
<name>A0A6A6G9R0_9PEZI</name>
<comment type="subunit">
    <text evidence="6">Component of the NOP7 complex, composed of ERB1, NOP7 and YTM1. Within the NOP7 complex ERB1 appears to interact directly with NOP7 and YTM1. The NOP7 complex also associates with the 66S pre-ribosome.</text>
</comment>
<sequence length="470" mass="50383">MSTQTETAAAQQPERTSQVRIQLSTQSPEIELPESTGPILVSTELRRYQLSTLVNRLLSTTKPVPFEFLINGQFLRSSIDDYLTENGISAETTLQVEYVKAQIPPQHVASFQHDDWVSSIDVLSSTPQAGLLPDSPLDASSSRLLSASYDGLLRTWSSAGTLISTSPLAHTGPIKSARFISTDMIASSGLDRTVRLWNYQSDAFTPFLDLYNHTASVDRLAIHPSSNKILSASSDATLSLFSTSPSSLPPAPSNLLPLPSSKRRKTSHSHRDVPTRGALSTLKSHSSPVSDVAFSPTDATVAYSTSHDHSLKTWDLTTSICVDTRPTSHALLSVLPLKSFGLVAAGTSARHISLIDPRAGAQRVVAGVLRGHTNAVVALADNPGSEYGIVSAGHDGQVRGWDVRTAMSGAGQGGEEGKGGEAVFVLSREGDEVKRKVGGEGAKVFDVKWDAEWGLVSAGEDKRVQVHRER</sequence>
<dbReference type="PANTHER" id="PTHR19855:SF11">
    <property type="entry name" value="RIBOSOME BIOGENESIS PROTEIN WDR12"/>
    <property type="match status" value="1"/>
</dbReference>
<comment type="subcellular location">
    <subcellularLocation>
        <location evidence="6">Nucleus</location>
        <location evidence="6">Nucleolus</location>
    </subcellularLocation>
    <subcellularLocation>
        <location evidence="6">Nucleus</location>
        <location evidence="6">Nucleoplasm</location>
    </subcellularLocation>
</comment>
<dbReference type="InterPro" id="IPR036322">
    <property type="entry name" value="WD40_repeat_dom_sf"/>
</dbReference>
<dbReference type="SUPFAM" id="SSF50978">
    <property type="entry name" value="WD40 repeat-like"/>
    <property type="match status" value="1"/>
</dbReference>
<feature type="domain" description="NLE" evidence="9">
    <location>
        <begin position="19"/>
        <end position="83"/>
    </location>
</feature>
<dbReference type="InterPro" id="IPR012972">
    <property type="entry name" value="NLE"/>
</dbReference>
<protein>
    <recommendedName>
        <fullName evidence="6">Ribosome biogenesis protein YTM1</fullName>
    </recommendedName>
</protein>
<dbReference type="InterPro" id="IPR020472">
    <property type="entry name" value="WD40_PAC1"/>
</dbReference>
<evidence type="ECO:0000259" key="9">
    <source>
        <dbReference type="Pfam" id="PF08154"/>
    </source>
</evidence>
<dbReference type="InterPro" id="IPR028599">
    <property type="entry name" value="WDR12/Ytm1"/>
</dbReference>
<dbReference type="HAMAP" id="MF_03029">
    <property type="entry name" value="WDR12"/>
    <property type="match status" value="1"/>
</dbReference>
<feature type="region of interest" description="Disordered" evidence="8">
    <location>
        <begin position="1"/>
        <end position="20"/>
    </location>
</feature>